<dbReference type="CTD" id="160857"/>
<sequence length="245" mass="28473">MEEDVSQGGSNQAEALEENLRTLSSLQAALLDVEKKSERAEQDLGAKNRKILTVEHDIELMDVQAKALYDSCASIVKENTELQMCISEKENDARVALERFNSYREKMEGHRAAVLHVVRQTEAHKELEAKKRLVWMLVKEKEGLMGDFENLKGGMRERDALKEESFVRKAAIAERRQQLEEEFKIHSQIKKDIEIQNKRYKAIIKRLHCQLRRTQTVLRQMSANIHRMKLHLAELKRQQESDTGH</sequence>
<dbReference type="AlphaFoldDB" id="A0A6P7JFA6"/>
<evidence type="ECO:0000313" key="3">
    <source>
        <dbReference type="RefSeq" id="XP_028275420.1"/>
    </source>
</evidence>
<gene>
    <name evidence="3" type="primary">ccdc122</name>
</gene>
<dbReference type="InParanoid" id="A0A6P7JFA6"/>
<feature type="coiled-coil region" evidence="1">
    <location>
        <begin position="23"/>
        <end position="50"/>
    </location>
</feature>
<keyword evidence="1" id="KW-0175">Coiled coil</keyword>
<dbReference type="OrthoDB" id="9881749at2759"/>
<reference evidence="3" key="1">
    <citation type="submission" date="2025-08" db="UniProtKB">
        <authorList>
            <consortium name="RefSeq"/>
        </authorList>
    </citation>
    <scope>IDENTIFICATION</scope>
</reference>
<accession>A0A6P7JFA6</accession>
<evidence type="ECO:0000313" key="2">
    <source>
        <dbReference type="Proteomes" id="UP000515145"/>
    </source>
</evidence>
<evidence type="ECO:0000256" key="1">
    <source>
        <dbReference type="SAM" id="Coils"/>
    </source>
</evidence>
<dbReference type="RefSeq" id="XP_028275420.1">
    <property type="nucleotide sequence ID" value="XM_028419619.1"/>
</dbReference>
<name>A0A6P7JFA6_9TELE</name>
<feature type="coiled-coil region" evidence="1">
    <location>
        <begin position="176"/>
        <end position="238"/>
    </location>
</feature>
<dbReference type="GeneID" id="114444792"/>
<dbReference type="Proteomes" id="UP000515145">
    <property type="component" value="Chromosome 2"/>
</dbReference>
<keyword evidence="2" id="KW-1185">Reference proteome</keyword>
<proteinExistence type="predicted"/>
<organism evidence="2 3">
    <name type="scientific">Parambassis ranga</name>
    <name type="common">Indian glassy fish</name>
    <dbReference type="NCBI Taxonomy" id="210632"/>
    <lineage>
        <taxon>Eukaryota</taxon>
        <taxon>Metazoa</taxon>
        <taxon>Chordata</taxon>
        <taxon>Craniata</taxon>
        <taxon>Vertebrata</taxon>
        <taxon>Euteleostomi</taxon>
        <taxon>Actinopterygii</taxon>
        <taxon>Neopterygii</taxon>
        <taxon>Teleostei</taxon>
        <taxon>Neoteleostei</taxon>
        <taxon>Acanthomorphata</taxon>
        <taxon>Ovalentaria</taxon>
        <taxon>Ambassidae</taxon>
        <taxon>Parambassis</taxon>
    </lineage>
</organism>
<protein>
    <submittedName>
        <fullName evidence="3">Coiled-coil domain-containing protein 122</fullName>
    </submittedName>
</protein>